<dbReference type="EMBL" id="OZ021741">
    <property type="protein sequence ID" value="CAK9326601.1"/>
    <property type="molecule type" value="Genomic_DNA"/>
</dbReference>
<reference evidence="2 3" key="1">
    <citation type="submission" date="2024-03" db="EMBL/GenBank/DDBJ databases">
        <authorList>
            <person name="Gkanogiannis A."/>
            <person name="Becerra Lopez-Lavalle L."/>
        </authorList>
    </citation>
    <scope>NUCLEOTIDE SEQUENCE [LARGE SCALE GENOMIC DNA]</scope>
</reference>
<evidence type="ECO:0000313" key="2">
    <source>
        <dbReference type="EMBL" id="CAK9326601.1"/>
    </source>
</evidence>
<evidence type="ECO:0000256" key="1">
    <source>
        <dbReference type="SAM" id="Phobius"/>
    </source>
</evidence>
<protein>
    <submittedName>
        <fullName evidence="2">Uncharacterized protein</fullName>
    </submittedName>
</protein>
<feature type="transmembrane region" description="Helical" evidence="1">
    <location>
        <begin position="60"/>
        <end position="83"/>
    </location>
</feature>
<keyword evidence="1" id="KW-1133">Transmembrane helix</keyword>
<dbReference type="Proteomes" id="UP001642487">
    <property type="component" value="Chromosome 7"/>
</dbReference>
<keyword evidence="1" id="KW-0472">Membrane</keyword>
<organism evidence="2 3">
    <name type="scientific">Citrullus colocynthis</name>
    <name type="common">colocynth</name>
    <dbReference type="NCBI Taxonomy" id="252529"/>
    <lineage>
        <taxon>Eukaryota</taxon>
        <taxon>Viridiplantae</taxon>
        <taxon>Streptophyta</taxon>
        <taxon>Embryophyta</taxon>
        <taxon>Tracheophyta</taxon>
        <taxon>Spermatophyta</taxon>
        <taxon>Magnoliopsida</taxon>
        <taxon>eudicotyledons</taxon>
        <taxon>Gunneridae</taxon>
        <taxon>Pentapetalae</taxon>
        <taxon>rosids</taxon>
        <taxon>fabids</taxon>
        <taxon>Cucurbitales</taxon>
        <taxon>Cucurbitaceae</taxon>
        <taxon>Benincaseae</taxon>
        <taxon>Citrullus</taxon>
    </lineage>
</organism>
<accession>A0ABP0Z5M0</accession>
<sequence>MIVPDETYQTRDVYSSSFGIKASVELVSKLWVDFPSCSSIACSCIRSEPCSEEHCSGFSLFLLGLLPVFLAIMYCIDLIQFVASNVVFVDDPEFLLFQF</sequence>
<keyword evidence="1" id="KW-0812">Transmembrane</keyword>
<name>A0ABP0Z5M0_9ROSI</name>
<evidence type="ECO:0000313" key="3">
    <source>
        <dbReference type="Proteomes" id="UP001642487"/>
    </source>
</evidence>
<proteinExistence type="predicted"/>
<gene>
    <name evidence="2" type="ORF">CITCOLO1_LOCUS18955</name>
</gene>
<keyword evidence="3" id="KW-1185">Reference proteome</keyword>